<reference evidence="1 2" key="1">
    <citation type="submission" date="2024-03" db="EMBL/GenBank/DDBJ databases">
        <title>Novel species of the genus Variovorax.</title>
        <authorList>
            <person name="Liu Q."/>
            <person name="Xin Y.-H."/>
        </authorList>
    </citation>
    <scope>NUCLEOTIDE SEQUENCE [LARGE SCALE GENOMIC DNA]</scope>
    <source>
        <strain evidence="1 2">KACC 18501</strain>
    </source>
</reference>
<organism evidence="1 2">
    <name type="scientific">Variovorax humicola</name>
    <dbReference type="NCBI Taxonomy" id="1769758"/>
    <lineage>
        <taxon>Bacteria</taxon>
        <taxon>Pseudomonadati</taxon>
        <taxon>Pseudomonadota</taxon>
        <taxon>Betaproteobacteria</taxon>
        <taxon>Burkholderiales</taxon>
        <taxon>Comamonadaceae</taxon>
        <taxon>Variovorax</taxon>
    </lineage>
</organism>
<dbReference type="RefSeq" id="WP_340368293.1">
    <property type="nucleotide sequence ID" value="NZ_JBBKZV010000060.1"/>
</dbReference>
<gene>
    <name evidence="1" type="ORF">WKW80_35685</name>
</gene>
<comment type="caution">
    <text evidence="1">The sequence shown here is derived from an EMBL/GenBank/DDBJ whole genome shotgun (WGS) entry which is preliminary data.</text>
</comment>
<evidence type="ECO:0000313" key="2">
    <source>
        <dbReference type="Proteomes" id="UP001363010"/>
    </source>
</evidence>
<dbReference type="Proteomes" id="UP001363010">
    <property type="component" value="Unassembled WGS sequence"/>
</dbReference>
<proteinExistence type="predicted"/>
<keyword evidence="2" id="KW-1185">Reference proteome</keyword>
<protein>
    <submittedName>
        <fullName evidence="1">Uncharacterized protein</fullName>
    </submittedName>
</protein>
<name>A0ABU8WB44_9BURK</name>
<accession>A0ABU8WB44</accession>
<evidence type="ECO:0000313" key="1">
    <source>
        <dbReference type="EMBL" id="MEJ8827264.1"/>
    </source>
</evidence>
<dbReference type="EMBL" id="JBBKZV010000060">
    <property type="protein sequence ID" value="MEJ8827264.1"/>
    <property type="molecule type" value="Genomic_DNA"/>
</dbReference>
<sequence>MDKSKQATETVRQAADDLAIVNTVLDTHVPAEVRSEEVDQALAHGDQVQAQLDKSVELLQDVTKTLEAEVKKNST</sequence>